<dbReference type="Proteomes" id="UP001161390">
    <property type="component" value="Unassembled WGS sequence"/>
</dbReference>
<reference evidence="1" key="2">
    <citation type="submission" date="2023-01" db="EMBL/GenBank/DDBJ databases">
        <title>Draft genome sequence of Algimonas porphyrae strain NBRC 108216.</title>
        <authorList>
            <person name="Sun Q."/>
            <person name="Mori K."/>
        </authorList>
    </citation>
    <scope>NUCLEOTIDE SEQUENCE</scope>
    <source>
        <strain evidence="1">NBRC 108216</strain>
    </source>
</reference>
<dbReference type="EMBL" id="BSNJ01000004">
    <property type="protein sequence ID" value="GLQ21205.1"/>
    <property type="molecule type" value="Genomic_DNA"/>
</dbReference>
<reference evidence="1" key="1">
    <citation type="journal article" date="2014" name="Int. J. Syst. Evol. Microbiol.">
        <title>Complete genome of a new Firmicutes species belonging to the dominant human colonic microbiota ('Ruminococcus bicirculans') reveals two chromosomes and a selective capacity to utilize plant glucans.</title>
        <authorList>
            <consortium name="NISC Comparative Sequencing Program"/>
            <person name="Wegmann U."/>
            <person name="Louis P."/>
            <person name="Goesmann A."/>
            <person name="Henrissat B."/>
            <person name="Duncan S.H."/>
            <person name="Flint H.J."/>
        </authorList>
    </citation>
    <scope>NUCLEOTIDE SEQUENCE</scope>
    <source>
        <strain evidence="1">NBRC 108216</strain>
    </source>
</reference>
<evidence type="ECO:0000313" key="1">
    <source>
        <dbReference type="EMBL" id="GLQ21205.1"/>
    </source>
</evidence>
<accession>A0ABQ5V2C4</accession>
<gene>
    <name evidence="1" type="ORF">GCM10007854_21600</name>
</gene>
<protein>
    <recommendedName>
        <fullName evidence="3">Alpha/beta hydrolase</fullName>
    </recommendedName>
</protein>
<evidence type="ECO:0000313" key="2">
    <source>
        <dbReference type="Proteomes" id="UP001161390"/>
    </source>
</evidence>
<keyword evidence="2" id="KW-1185">Reference proteome</keyword>
<organism evidence="1 2">
    <name type="scientific">Algimonas porphyrae</name>
    <dbReference type="NCBI Taxonomy" id="1128113"/>
    <lineage>
        <taxon>Bacteria</taxon>
        <taxon>Pseudomonadati</taxon>
        <taxon>Pseudomonadota</taxon>
        <taxon>Alphaproteobacteria</taxon>
        <taxon>Maricaulales</taxon>
        <taxon>Robiginitomaculaceae</taxon>
        <taxon>Algimonas</taxon>
    </lineage>
</organism>
<name>A0ABQ5V2C4_9PROT</name>
<sequence>MAAAKHVIFLVHGMGVYRKASDGDPAKRVDDNQWFDSAQKTIKEAYDLYPYLKGRDFDDRYRFVNINYDEYFDALLTNTADAVRDLSFMLPKTVPSDLTKLFAKSKEIEDNFFWTHIVDVLLYKFLKTARRSIKSHVIAKILRETLGPQDKPYSKPRRWTLIAHSMGSIVAHDAVSAIQEEALKSGYAKALQPASMIAMIANVIAPLASDKFAPPYNDHMKPAGPFSATYNYLSAAHRLDPLTQAVPFEGEAWNDLLGNGHAGGGDGPFTYLPTLNHYRPDLILDNGKLGSFDALIPHSFGHYFSNPKVHLPIFSAMDSGLMLSSKEKTELFMAYEEKTATKQRQAITDLLDNLVVKELKEQDDERLLEYWRKAFQILEGAFV</sequence>
<comment type="caution">
    <text evidence="1">The sequence shown here is derived from an EMBL/GenBank/DDBJ whole genome shotgun (WGS) entry which is preliminary data.</text>
</comment>
<evidence type="ECO:0008006" key="3">
    <source>
        <dbReference type="Google" id="ProtNLM"/>
    </source>
</evidence>
<proteinExistence type="predicted"/>